<evidence type="ECO:0000256" key="2">
    <source>
        <dbReference type="ARBA" id="ARBA00022525"/>
    </source>
</evidence>
<dbReference type="EMBL" id="BIMW01000072">
    <property type="protein sequence ID" value="GCE93345.1"/>
    <property type="molecule type" value="Genomic_DNA"/>
</dbReference>
<dbReference type="InterPro" id="IPR011049">
    <property type="entry name" value="Serralysin-like_metalloprot_C"/>
</dbReference>
<dbReference type="PANTHER" id="PTHR38340">
    <property type="entry name" value="S-LAYER PROTEIN"/>
    <property type="match status" value="1"/>
</dbReference>
<name>A0A5M3T4I7_LIMPL</name>
<proteinExistence type="predicted"/>
<dbReference type="PRINTS" id="PR00313">
    <property type="entry name" value="CABNDNGRPT"/>
</dbReference>
<gene>
    <name evidence="3" type="ORF">NIES46_13950</name>
</gene>
<evidence type="ECO:0000313" key="4">
    <source>
        <dbReference type="Proteomes" id="UP000326169"/>
    </source>
</evidence>
<keyword evidence="2" id="KW-0964">Secreted</keyword>
<dbReference type="Gene3D" id="2.150.10.10">
    <property type="entry name" value="Serralysin-like metalloprotease, C-terminal"/>
    <property type="match status" value="2"/>
</dbReference>
<dbReference type="PANTHER" id="PTHR38340:SF1">
    <property type="entry name" value="S-LAYER PROTEIN"/>
    <property type="match status" value="1"/>
</dbReference>
<sequence length="223" mass="23483">MINLDNFIPEIPEVLPGGNDGSITQPFPNQWFGSDNNDVIIGTASDETLLGFQGDDFLNGVEGNNTLFGGRGNDTLVAGNADDILLGNKDDDLLFGGNGNDSLYGGQGNDTLIAGDGNDILFGDKGNDILYGGAKGTDTLVGGEGNDTFVMLPGEGYSIVSDFDINQDIIVLIGNPDDYRLEVTPTEVNNGTAIYIAGSDQLVGIIDQVIDVSLEDSNIFSFF</sequence>
<dbReference type="Pfam" id="PF00353">
    <property type="entry name" value="HemolysinCabind"/>
    <property type="match status" value="4"/>
</dbReference>
<accession>A0A5M3T4I7</accession>
<evidence type="ECO:0000256" key="1">
    <source>
        <dbReference type="ARBA" id="ARBA00004613"/>
    </source>
</evidence>
<dbReference type="InterPro" id="IPR018511">
    <property type="entry name" value="Hemolysin-typ_Ca-bd_CS"/>
</dbReference>
<evidence type="ECO:0008006" key="5">
    <source>
        <dbReference type="Google" id="ProtNLM"/>
    </source>
</evidence>
<comment type="subcellular location">
    <subcellularLocation>
        <location evidence="1">Secreted</location>
    </subcellularLocation>
</comment>
<dbReference type="InterPro" id="IPR050557">
    <property type="entry name" value="RTX_toxin/Mannuronan_C5-epim"/>
</dbReference>
<reference evidence="3 4" key="1">
    <citation type="journal article" date="2019" name="J Genomics">
        <title>The Draft Genome of a Hydrogen-producing Cyanobacterium, Arthrospira platensis NIES-46.</title>
        <authorList>
            <person name="Suzuki S."/>
            <person name="Yamaguchi H."/>
            <person name="Kawachi M."/>
        </authorList>
    </citation>
    <scope>NUCLEOTIDE SEQUENCE [LARGE SCALE GENOMIC DNA]</scope>
    <source>
        <strain evidence="3 4">NIES-46</strain>
    </source>
</reference>
<dbReference type="PROSITE" id="PS00330">
    <property type="entry name" value="HEMOLYSIN_CALCIUM"/>
    <property type="match status" value="1"/>
</dbReference>
<keyword evidence="4" id="KW-1185">Reference proteome</keyword>
<dbReference type="SUPFAM" id="SSF51120">
    <property type="entry name" value="beta-Roll"/>
    <property type="match status" value="2"/>
</dbReference>
<organism evidence="3 4">
    <name type="scientific">Limnospira platensis NIES-46</name>
    <dbReference type="NCBI Taxonomy" id="1236695"/>
    <lineage>
        <taxon>Bacteria</taxon>
        <taxon>Bacillati</taxon>
        <taxon>Cyanobacteriota</taxon>
        <taxon>Cyanophyceae</taxon>
        <taxon>Oscillatoriophycideae</taxon>
        <taxon>Oscillatoriales</taxon>
        <taxon>Sirenicapillariaceae</taxon>
        <taxon>Limnospira</taxon>
    </lineage>
</organism>
<protein>
    <recommendedName>
        <fullName evidence="5">Calcium-binding protein</fullName>
    </recommendedName>
</protein>
<comment type="caution">
    <text evidence="3">The sequence shown here is derived from an EMBL/GenBank/DDBJ whole genome shotgun (WGS) entry which is preliminary data.</text>
</comment>
<dbReference type="Proteomes" id="UP000326169">
    <property type="component" value="Unassembled WGS sequence"/>
</dbReference>
<evidence type="ECO:0000313" key="3">
    <source>
        <dbReference type="EMBL" id="GCE93345.1"/>
    </source>
</evidence>
<dbReference type="InterPro" id="IPR001343">
    <property type="entry name" value="Hemolysn_Ca-bd"/>
</dbReference>